<dbReference type="Proteomes" id="UP000670092">
    <property type="component" value="Unassembled WGS sequence"/>
</dbReference>
<name>A0A8H7Z9S3_AJECA</name>
<protein>
    <submittedName>
        <fullName evidence="1">Uncharacterized protein</fullName>
    </submittedName>
</protein>
<evidence type="ECO:0000313" key="1">
    <source>
        <dbReference type="EMBL" id="KAG5303778.1"/>
    </source>
</evidence>
<dbReference type="VEuPathDB" id="FungiDB:I7I52_01890"/>
<gene>
    <name evidence="1" type="ORF">I7I52_01890</name>
</gene>
<reference evidence="1 2" key="1">
    <citation type="submission" date="2021-01" db="EMBL/GenBank/DDBJ databases">
        <title>Chromosome-level genome assembly of a human fungal pathogen reveals clustering of transcriptionally co-regulated genes.</title>
        <authorList>
            <person name="Voorhies M."/>
            <person name="Cohen S."/>
            <person name="Shea T.P."/>
            <person name="Petrus S."/>
            <person name="Munoz J.F."/>
            <person name="Poplawski S."/>
            <person name="Goldman W.E."/>
            <person name="Michael T."/>
            <person name="Cuomo C.A."/>
            <person name="Sil A."/>
            <person name="Beyhan S."/>
        </authorList>
    </citation>
    <scope>NUCLEOTIDE SEQUENCE [LARGE SCALE GENOMIC DNA]</scope>
    <source>
        <strain evidence="1 2">G184AR</strain>
    </source>
</reference>
<dbReference type="AlphaFoldDB" id="A0A8H7Z9S3"/>
<dbReference type="EMBL" id="JAEVHI010000001">
    <property type="protein sequence ID" value="KAG5303778.1"/>
    <property type="molecule type" value="Genomic_DNA"/>
</dbReference>
<sequence>MGTESSVLIIKLPRRFQTVGERRSFHAMKPFGATTMDSRLSRMSRPGNGVYCSLGLRSSVSSSRNIYGE</sequence>
<accession>A0A8H7Z9S3</accession>
<comment type="caution">
    <text evidence="1">The sequence shown here is derived from an EMBL/GenBank/DDBJ whole genome shotgun (WGS) entry which is preliminary data.</text>
</comment>
<proteinExistence type="predicted"/>
<evidence type="ECO:0000313" key="2">
    <source>
        <dbReference type="Proteomes" id="UP000670092"/>
    </source>
</evidence>
<organism evidence="1 2">
    <name type="scientific">Ajellomyces capsulatus</name>
    <name type="common">Darling's disease fungus</name>
    <name type="synonym">Histoplasma capsulatum</name>
    <dbReference type="NCBI Taxonomy" id="5037"/>
    <lineage>
        <taxon>Eukaryota</taxon>
        <taxon>Fungi</taxon>
        <taxon>Dikarya</taxon>
        <taxon>Ascomycota</taxon>
        <taxon>Pezizomycotina</taxon>
        <taxon>Eurotiomycetes</taxon>
        <taxon>Eurotiomycetidae</taxon>
        <taxon>Onygenales</taxon>
        <taxon>Ajellomycetaceae</taxon>
        <taxon>Histoplasma</taxon>
    </lineage>
</organism>